<keyword evidence="7" id="KW-0647">Proteasome</keyword>
<evidence type="ECO:0000313" key="8">
    <source>
        <dbReference type="Proteomes" id="UP000242849"/>
    </source>
</evidence>
<dbReference type="SUPFAM" id="SSF102712">
    <property type="entry name" value="JAB1/MPN domain"/>
    <property type="match status" value="1"/>
</dbReference>
<dbReference type="PANTHER" id="PTHR34858">
    <property type="entry name" value="CYSO-CYSTEINE PEPTIDASE"/>
    <property type="match status" value="1"/>
</dbReference>
<dbReference type="AlphaFoldDB" id="A0A1H5FEC7"/>
<dbReference type="Gene3D" id="3.40.140.10">
    <property type="entry name" value="Cytidine Deaminase, domain 2"/>
    <property type="match status" value="1"/>
</dbReference>
<dbReference type="STRING" id="53406.SAMN05421553_3848"/>
<evidence type="ECO:0000259" key="6">
    <source>
        <dbReference type="PROSITE" id="PS50249"/>
    </source>
</evidence>
<dbReference type="Proteomes" id="UP000242849">
    <property type="component" value="Unassembled WGS sequence"/>
</dbReference>
<evidence type="ECO:0000256" key="5">
    <source>
        <dbReference type="ARBA" id="ARBA00023049"/>
    </source>
</evidence>
<sequence>MLRIRAGLLEAMLEQARRDHPLETCGIIAGPTGGRVAERLIAMDNAARSKSFFSFAPKQQLAVWRELDERGEECRVIYHSHTASAAYPSADDVQYAGDASVHYVIVSTLPNIDVTVRSFRIVKQKVAEESIYVVR</sequence>
<accession>A0A1H5FEC7</accession>
<dbReference type="GO" id="GO:0008235">
    <property type="term" value="F:metalloexopeptidase activity"/>
    <property type="evidence" value="ECO:0007669"/>
    <property type="project" value="TreeGrafter"/>
</dbReference>
<proteinExistence type="predicted"/>
<keyword evidence="3" id="KW-0378">Hydrolase</keyword>
<dbReference type="PROSITE" id="PS50249">
    <property type="entry name" value="MPN"/>
    <property type="match status" value="1"/>
</dbReference>
<evidence type="ECO:0000256" key="4">
    <source>
        <dbReference type="ARBA" id="ARBA00022833"/>
    </source>
</evidence>
<dbReference type="Pfam" id="PF14464">
    <property type="entry name" value="Prok-JAB"/>
    <property type="match status" value="1"/>
</dbReference>
<dbReference type="InterPro" id="IPR037518">
    <property type="entry name" value="MPN"/>
</dbReference>
<keyword evidence="5" id="KW-0482">Metalloprotease</keyword>
<dbReference type="PANTHER" id="PTHR34858:SF1">
    <property type="entry name" value="CYSO-CYSTEINE PEPTIDASE"/>
    <property type="match status" value="1"/>
</dbReference>
<dbReference type="RefSeq" id="WP_090385887.1">
    <property type="nucleotide sequence ID" value="NZ_CP156749.1"/>
</dbReference>
<reference evidence="8" key="1">
    <citation type="submission" date="2016-10" db="EMBL/GenBank/DDBJ databases">
        <authorList>
            <person name="Varghese N."/>
            <person name="Submissions S."/>
        </authorList>
    </citation>
    <scope>NUCLEOTIDE SEQUENCE [LARGE SCALE GENOMIC DNA]</scope>
    <source>
        <strain evidence="8">DSM 12111</strain>
    </source>
</reference>
<dbReference type="SMART" id="SM00232">
    <property type="entry name" value="JAB_MPN"/>
    <property type="match status" value="1"/>
</dbReference>
<dbReference type="EMBL" id="FNSC01000001">
    <property type="protein sequence ID" value="SEE01702.1"/>
    <property type="molecule type" value="Genomic_DNA"/>
</dbReference>
<dbReference type="GO" id="GO:0000502">
    <property type="term" value="C:proteasome complex"/>
    <property type="evidence" value="ECO:0007669"/>
    <property type="project" value="UniProtKB-KW"/>
</dbReference>
<protein>
    <submittedName>
        <fullName evidence="7">Proteasome lid subunit RPN8/RPN11, contains Jab1/MPN metalloenzyme (JAMM) motif</fullName>
    </submittedName>
</protein>
<dbReference type="GO" id="GO:0006508">
    <property type="term" value="P:proteolysis"/>
    <property type="evidence" value="ECO:0007669"/>
    <property type="project" value="UniProtKB-KW"/>
</dbReference>
<evidence type="ECO:0000313" key="7">
    <source>
        <dbReference type="EMBL" id="SEE01702.1"/>
    </source>
</evidence>
<dbReference type="GO" id="GO:0008270">
    <property type="term" value="F:zinc ion binding"/>
    <property type="evidence" value="ECO:0007669"/>
    <property type="project" value="TreeGrafter"/>
</dbReference>
<dbReference type="CDD" id="cd08070">
    <property type="entry name" value="MPN_like"/>
    <property type="match status" value="1"/>
</dbReference>
<feature type="domain" description="MPN" evidence="6">
    <location>
        <begin position="2"/>
        <end position="125"/>
    </location>
</feature>
<keyword evidence="2" id="KW-0479">Metal-binding</keyword>
<evidence type="ECO:0000256" key="3">
    <source>
        <dbReference type="ARBA" id="ARBA00022801"/>
    </source>
</evidence>
<organism evidence="7 8">
    <name type="scientific">Pseudomonas anguilliseptica</name>
    <dbReference type="NCBI Taxonomy" id="53406"/>
    <lineage>
        <taxon>Bacteria</taxon>
        <taxon>Pseudomonadati</taxon>
        <taxon>Pseudomonadota</taxon>
        <taxon>Gammaproteobacteria</taxon>
        <taxon>Pseudomonadales</taxon>
        <taxon>Pseudomonadaceae</taxon>
        <taxon>Pseudomonas</taxon>
    </lineage>
</organism>
<gene>
    <name evidence="7" type="ORF">SAMN05421553_3848</name>
</gene>
<keyword evidence="1" id="KW-0645">Protease</keyword>
<dbReference type="InterPro" id="IPR000555">
    <property type="entry name" value="JAMM/MPN+_dom"/>
</dbReference>
<dbReference type="InterPro" id="IPR051929">
    <property type="entry name" value="VirAsm_ModProt"/>
</dbReference>
<evidence type="ECO:0000256" key="1">
    <source>
        <dbReference type="ARBA" id="ARBA00022670"/>
    </source>
</evidence>
<keyword evidence="4" id="KW-0862">Zinc</keyword>
<name>A0A1H5FEC7_PSEAG</name>
<evidence type="ECO:0000256" key="2">
    <source>
        <dbReference type="ARBA" id="ARBA00022723"/>
    </source>
</evidence>
<keyword evidence="8" id="KW-1185">Reference proteome</keyword>
<dbReference type="InterPro" id="IPR028090">
    <property type="entry name" value="JAB_dom_prok"/>
</dbReference>
<dbReference type="OrthoDB" id="1494599at2"/>